<dbReference type="CDD" id="cd00609">
    <property type="entry name" value="AAT_like"/>
    <property type="match status" value="1"/>
</dbReference>
<evidence type="ECO:0000256" key="2">
    <source>
        <dbReference type="ARBA" id="ARBA00022898"/>
    </source>
</evidence>
<dbReference type="InterPro" id="IPR004839">
    <property type="entry name" value="Aminotransferase_I/II_large"/>
</dbReference>
<accession>A0ABS6D363</accession>
<keyword evidence="5" id="KW-1185">Reference proteome</keyword>
<dbReference type="Pfam" id="PF00155">
    <property type="entry name" value="Aminotran_1_2"/>
    <property type="match status" value="1"/>
</dbReference>
<evidence type="ECO:0000313" key="5">
    <source>
        <dbReference type="Proteomes" id="UP000723714"/>
    </source>
</evidence>
<evidence type="ECO:0000256" key="1">
    <source>
        <dbReference type="ARBA" id="ARBA00001933"/>
    </source>
</evidence>
<dbReference type="EMBL" id="JABACJ020000007">
    <property type="protein sequence ID" value="MBU3876028.1"/>
    <property type="molecule type" value="Genomic_DNA"/>
</dbReference>
<gene>
    <name evidence="4" type="ORF">HGO97_009400</name>
</gene>
<name>A0ABS6D363_9FIRM</name>
<feature type="domain" description="Aminotransferase class I/classII large" evidence="3">
    <location>
        <begin position="16"/>
        <end position="340"/>
    </location>
</feature>
<evidence type="ECO:0000313" key="4">
    <source>
        <dbReference type="EMBL" id="MBU3876028.1"/>
    </source>
</evidence>
<evidence type="ECO:0000259" key="3">
    <source>
        <dbReference type="Pfam" id="PF00155"/>
    </source>
</evidence>
<comment type="cofactor">
    <cofactor evidence="1">
        <name>pyridoxal 5'-phosphate</name>
        <dbReference type="ChEBI" id="CHEBI:597326"/>
    </cofactor>
</comment>
<keyword evidence="4" id="KW-0808">Transferase</keyword>
<dbReference type="PANTHER" id="PTHR42885">
    <property type="entry name" value="HISTIDINOL-PHOSPHATE AMINOTRANSFERASE-RELATED"/>
    <property type="match status" value="1"/>
</dbReference>
<keyword evidence="2" id="KW-0663">Pyridoxal phosphate</keyword>
<comment type="caution">
    <text evidence="4">The sequence shown here is derived from an EMBL/GenBank/DDBJ whole genome shotgun (WGS) entry which is preliminary data.</text>
</comment>
<reference evidence="4 5" key="1">
    <citation type="submission" date="2021-06" db="EMBL/GenBank/DDBJ databases">
        <title>Faecalicatena sp. nov. isolated from porcine feces.</title>
        <authorList>
            <person name="Oh B.S."/>
            <person name="Lee J.H."/>
        </authorList>
    </citation>
    <scope>NUCLEOTIDE SEQUENCE [LARGE SCALE GENOMIC DNA]</scope>
    <source>
        <strain evidence="4 5">AGMB00832</strain>
    </source>
</reference>
<proteinExistence type="predicted"/>
<dbReference type="RefSeq" id="WP_216241051.1">
    <property type="nucleotide sequence ID" value="NZ_JABACJ020000007.1"/>
</dbReference>
<dbReference type="GO" id="GO:0008483">
    <property type="term" value="F:transaminase activity"/>
    <property type="evidence" value="ECO:0007669"/>
    <property type="project" value="UniProtKB-KW"/>
</dbReference>
<protein>
    <submittedName>
        <fullName evidence="4">Aminotransferase class I/II-fold pyridoxal phosphate-dependent enzyme</fullName>
    </submittedName>
</protein>
<keyword evidence="4" id="KW-0032">Aminotransferase</keyword>
<dbReference type="PANTHER" id="PTHR42885:SF1">
    <property type="entry name" value="THREONINE-PHOSPHATE DECARBOXYLASE"/>
    <property type="match status" value="1"/>
</dbReference>
<organism evidence="4 5">
    <name type="scientific">Faecalicatena faecalis</name>
    <dbReference type="NCBI Taxonomy" id="2726362"/>
    <lineage>
        <taxon>Bacteria</taxon>
        <taxon>Bacillati</taxon>
        <taxon>Bacillota</taxon>
        <taxon>Clostridia</taxon>
        <taxon>Lachnospirales</taxon>
        <taxon>Lachnospiraceae</taxon>
        <taxon>Faecalicatena</taxon>
    </lineage>
</organism>
<sequence length="354" mass="40057">MDYKHGGDIYTYKGMSDFSANINPFGPSQKVMDAVSASACQIGVYPDSRCKELRAALSRKEEVPGENLVFGNGAADLIFSLVFAEKPKKAVLTAPSFLEYAQALRAVGCEIIYHRLKEKEDFRLGEEYLETLNGDVDMIFLCSPDNPTGQEIEKGLLIKIIEKCQAHRIRLVLDECFYEFLEEQDHVLTPAEAMKTPWVFVLRAFTKMHAMPGLRLGYGICSDQALLERLAFVRQPWSVSIAAQEAGLAALEEVDRVKRTRSFVQAERSWMERRFQQMGVTIFPSAANYILLKSEYDLFGLLKAQNILIRDCSNYEGLDRGYYRVAVKTREENERLLKALEAIYRKEGAEEGGA</sequence>
<dbReference type="Proteomes" id="UP000723714">
    <property type="component" value="Unassembled WGS sequence"/>
</dbReference>